<accession>A0AAW5UKT1</accession>
<organism evidence="1 2">
    <name type="scientific">Segatella copri</name>
    <dbReference type="NCBI Taxonomy" id="165179"/>
    <lineage>
        <taxon>Bacteria</taxon>
        <taxon>Pseudomonadati</taxon>
        <taxon>Bacteroidota</taxon>
        <taxon>Bacteroidia</taxon>
        <taxon>Bacteroidales</taxon>
        <taxon>Prevotellaceae</taxon>
        <taxon>Segatella</taxon>
    </lineage>
</organism>
<protein>
    <submittedName>
        <fullName evidence="1">Uncharacterized protein</fullName>
    </submittedName>
</protein>
<sequence>MRLSEYKAGTVLIDMCSKVFIHDGFINADGYGVIIGEDSDGMIQKSNGIGNWMKEGFCREATSQEITDFFAKVRKTQKIINY</sequence>
<name>A0AAW5UKT1_9BACT</name>
<evidence type="ECO:0000313" key="2">
    <source>
        <dbReference type="Proteomes" id="UP001209168"/>
    </source>
</evidence>
<dbReference type="EMBL" id="JAPDVH010000001">
    <property type="protein sequence ID" value="MCW4154080.1"/>
    <property type="molecule type" value="Genomic_DNA"/>
</dbReference>
<evidence type="ECO:0000313" key="1">
    <source>
        <dbReference type="EMBL" id="MCW4154080.1"/>
    </source>
</evidence>
<comment type="caution">
    <text evidence="1">The sequence shown here is derived from an EMBL/GenBank/DDBJ whole genome shotgun (WGS) entry which is preliminary data.</text>
</comment>
<proteinExistence type="predicted"/>
<reference evidence="1" key="1">
    <citation type="submission" date="2022-11" db="EMBL/GenBank/DDBJ databases">
        <title>Genomic repertoires linked with pathogenic potency of arthritogenic Prevotella copri isolated from the gut of rheumatoid arthritis patients.</title>
        <authorList>
            <person name="Nii T."/>
            <person name="Maeda Y."/>
            <person name="Motooka D."/>
            <person name="Naito M."/>
            <person name="Matsumoto Y."/>
            <person name="Ogawa T."/>
            <person name="Oguro-Igashira E."/>
            <person name="Kishikawa T."/>
            <person name="Yamashita M."/>
            <person name="Koizumi S."/>
            <person name="Kurakawa T."/>
            <person name="Okumura R."/>
            <person name="Kayama H."/>
            <person name="Murakami M."/>
            <person name="Sakaguchi T."/>
            <person name="Das B."/>
            <person name="Nakamura S."/>
            <person name="Okada Y."/>
            <person name="Kumanogoh A."/>
            <person name="Takeda K."/>
        </authorList>
    </citation>
    <scope>NUCLEOTIDE SEQUENCE</scope>
    <source>
        <strain evidence="1">H012_8</strain>
    </source>
</reference>
<gene>
    <name evidence="1" type="ORF">ONT23_00695</name>
</gene>
<dbReference type="Proteomes" id="UP001209168">
    <property type="component" value="Unassembled WGS sequence"/>
</dbReference>
<dbReference type="RefSeq" id="WP_264898459.1">
    <property type="nucleotide sequence ID" value="NZ_JAPDVH010000001.1"/>
</dbReference>
<dbReference type="AlphaFoldDB" id="A0AAW5UKT1"/>